<dbReference type="Proteomes" id="UP000016566">
    <property type="component" value="Unassembled WGS sequence"/>
</dbReference>
<organism evidence="2 3">
    <name type="scientific">Limimaricola cinnabarinus LL-001</name>
    <dbReference type="NCBI Taxonomy" id="1337093"/>
    <lineage>
        <taxon>Bacteria</taxon>
        <taxon>Pseudomonadati</taxon>
        <taxon>Pseudomonadota</taxon>
        <taxon>Alphaproteobacteria</taxon>
        <taxon>Rhodobacterales</taxon>
        <taxon>Paracoccaceae</taxon>
        <taxon>Limimaricola</taxon>
    </lineage>
</organism>
<name>U2Z4A1_9RHOB</name>
<gene>
    <name evidence="2" type="ORF">MBELCI_2267</name>
</gene>
<proteinExistence type="predicted"/>
<accession>U2Z4A1</accession>
<protein>
    <submittedName>
        <fullName evidence="2">Uncharacterized protein</fullName>
    </submittedName>
</protein>
<evidence type="ECO:0000313" key="2">
    <source>
        <dbReference type="EMBL" id="GAD56215.1"/>
    </source>
</evidence>
<reference evidence="2" key="1">
    <citation type="journal article" date="2013" name="Genome Announc.">
        <title>Draft Genome Sequence of Loktanella cinnabarina LL-001T, Isolated from Deep-Sea Floor Sediment.</title>
        <authorList>
            <person name="Nishi S."/>
            <person name="Tsubouchi T."/>
            <person name="Takaki Y."/>
            <person name="Koyanagi R."/>
            <person name="Satoh N."/>
            <person name="Maruyama T."/>
            <person name="Hatada Y."/>
        </authorList>
    </citation>
    <scope>NUCLEOTIDE SEQUENCE [LARGE SCALE GENOMIC DNA]</scope>
    <source>
        <strain evidence="2">LL-001</strain>
    </source>
</reference>
<evidence type="ECO:0000313" key="3">
    <source>
        <dbReference type="Proteomes" id="UP000016566"/>
    </source>
</evidence>
<dbReference type="EMBL" id="BATB01000031">
    <property type="protein sequence ID" value="GAD56215.1"/>
    <property type="molecule type" value="Genomic_DNA"/>
</dbReference>
<feature type="compositionally biased region" description="Gly residues" evidence="1">
    <location>
        <begin position="97"/>
        <end position="107"/>
    </location>
</feature>
<comment type="caution">
    <text evidence="2">The sequence shown here is derived from an EMBL/GenBank/DDBJ whole genome shotgun (WGS) entry which is preliminary data.</text>
</comment>
<dbReference type="AlphaFoldDB" id="U2Z4A1"/>
<keyword evidence="3" id="KW-1185">Reference proteome</keyword>
<feature type="region of interest" description="Disordered" evidence="1">
    <location>
        <begin position="95"/>
        <end position="117"/>
    </location>
</feature>
<evidence type="ECO:0000256" key="1">
    <source>
        <dbReference type="SAM" id="MobiDB-lite"/>
    </source>
</evidence>
<dbReference type="RefSeq" id="WP_021694316.1">
    <property type="nucleotide sequence ID" value="NZ_BATB01000031.1"/>
</dbReference>
<dbReference type="STRING" id="1337093.MBELCI_2267"/>
<sequence length="117" mass="11712">MTLNLKTADATATLSISDAPSIVEAGDIGTTELAFGLTLDDTGFNGELDVGFDTDTVSGQSQTVSFVNGAGTLAVLVANDDTDDGDDTVAVTLTSVSGGGPDGGAWHGDGQWHGHRG</sequence>